<evidence type="ECO:0000256" key="1">
    <source>
        <dbReference type="ARBA" id="ARBA00004651"/>
    </source>
</evidence>
<feature type="transmembrane region" description="Helical" evidence="8">
    <location>
        <begin position="334"/>
        <end position="359"/>
    </location>
</feature>
<evidence type="ECO:0000256" key="8">
    <source>
        <dbReference type="RuleBase" id="RU365088"/>
    </source>
</evidence>
<comment type="caution">
    <text evidence="8">Lacks conserved residue(s) required for the propagation of feature annotation.</text>
</comment>
<feature type="transmembrane region" description="Helical" evidence="8">
    <location>
        <begin position="243"/>
        <end position="265"/>
    </location>
</feature>
<feature type="transmembrane region" description="Helical" evidence="8">
    <location>
        <begin position="73"/>
        <end position="92"/>
    </location>
</feature>
<dbReference type="InterPro" id="IPR036259">
    <property type="entry name" value="MFS_trans_sf"/>
</dbReference>
<feature type="transmembrane region" description="Helical" evidence="8">
    <location>
        <begin position="365"/>
        <end position="385"/>
    </location>
</feature>
<keyword evidence="8" id="KW-0997">Cell inner membrane</keyword>
<dbReference type="OrthoDB" id="9814303at2"/>
<feature type="transmembrane region" description="Helical" evidence="8">
    <location>
        <begin position="43"/>
        <end position="61"/>
    </location>
</feature>
<sequence length="394" mass="40036">MSTSTRTLLLLSGLAAVGTLSTTIILPSLPAMAVSLNAAPADMALTLSSFFLVFAVGQLLVGPLSDRYGRRPLILGGLTLFVLGSLLGAGASDLNSMVAARVIQAAGVCAASVLARAIARDLYDGQALAKALAFIMVAMAAAPGFSPLLGSLIDSQLGWRASFLLVAGVGAALAAGYLLAMAESHAPSARLKLSVGVISKGYLQLLGDRRFALPALAVSLVIGGLYAFFASAPVIMIRGMGYSGIQLGLFFAATVFVVFSAGMLAPKLAQRWGAVQVALAGGAVALVGGILQVLFYQNQDLILFSLAICLFLAGMGVINPLGTAVTLQPFGEQAGLASSLLGFLQMAIAAIGTGLVSAIALPPALTLGLLLSATAFCSLAGFFLYPSNTLRQPA</sequence>
<keyword evidence="7 8" id="KW-0472">Membrane</keyword>
<dbReference type="Proteomes" id="UP000243451">
    <property type="component" value="Unassembled WGS sequence"/>
</dbReference>
<dbReference type="AlphaFoldDB" id="A0A2P4EXF7"/>
<dbReference type="GO" id="GO:0005886">
    <property type="term" value="C:plasma membrane"/>
    <property type="evidence" value="ECO:0007669"/>
    <property type="project" value="UniProtKB-SubCell"/>
</dbReference>
<protein>
    <recommendedName>
        <fullName evidence="8">Bcr/CflA family efflux transporter</fullName>
    </recommendedName>
</protein>
<feature type="transmembrane region" description="Helical" evidence="8">
    <location>
        <begin position="98"/>
        <end position="119"/>
    </location>
</feature>
<feature type="transmembrane region" description="Helical" evidence="8">
    <location>
        <begin position="277"/>
        <end position="295"/>
    </location>
</feature>
<evidence type="ECO:0000256" key="2">
    <source>
        <dbReference type="ARBA" id="ARBA00006236"/>
    </source>
</evidence>
<evidence type="ECO:0000256" key="7">
    <source>
        <dbReference type="ARBA" id="ARBA00023136"/>
    </source>
</evidence>
<feature type="transmembrane region" description="Helical" evidence="8">
    <location>
        <begin position="211"/>
        <end position="237"/>
    </location>
</feature>
<dbReference type="PANTHER" id="PTHR43124">
    <property type="entry name" value="PURINE EFFLUX PUMP PBUE"/>
    <property type="match status" value="1"/>
</dbReference>
<comment type="subcellular location">
    <subcellularLocation>
        <location evidence="8">Cell inner membrane</location>
        <topology evidence="8">Multi-pass membrane protein</topology>
    </subcellularLocation>
    <subcellularLocation>
        <location evidence="1">Cell membrane</location>
        <topology evidence="1">Multi-pass membrane protein</topology>
    </subcellularLocation>
</comment>
<keyword evidence="5 8" id="KW-0812">Transmembrane</keyword>
<dbReference type="GO" id="GO:1990961">
    <property type="term" value="P:xenobiotic detoxification by transmembrane export across the plasma membrane"/>
    <property type="evidence" value="ECO:0007669"/>
    <property type="project" value="InterPro"/>
</dbReference>
<dbReference type="InterPro" id="IPR004812">
    <property type="entry name" value="Efflux_drug-R_Bcr/CmlA"/>
</dbReference>
<comment type="caution">
    <text evidence="10">The sequence shown here is derived from an EMBL/GenBank/DDBJ whole genome shotgun (WGS) entry which is preliminary data.</text>
</comment>
<dbReference type="InterPro" id="IPR050189">
    <property type="entry name" value="MFS_Efflux_Transporters"/>
</dbReference>
<dbReference type="SUPFAM" id="SSF103473">
    <property type="entry name" value="MFS general substrate transporter"/>
    <property type="match status" value="1"/>
</dbReference>
<evidence type="ECO:0000256" key="6">
    <source>
        <dbReference type="ARBA" id="ARBA00022989"/>
    </source>
</evidence>
<dbReference type="InterPro" id="IPR020846">
    <property type="entry name" value="MFS_dom"/>
</dbReference>
<reference evidence="10 11" key="1">
    <citation type="submission" date="2018-01" db="EMBL/GenBank/DDBJ databases">
        <title>Draft genome of the type strain Pseudomonas oceani DSM 100277 isolated from the deep water in Okinawa trough, northwestern Pacific Ocean.</title>
        <authorList>
            <person name="Gomila M."/>
            <person name="Mulet M."/>
            <person name="Garcia-Valdes E."/>
            <person name="Lalucat J."/>
        </authorList>
    </citation>
    <scope>NUCLEOTIDE SEQUENCE [LARGE SCALE GENOMIC DNA]</scope>
    <source>
        <strain evidence="10 11">DSM 100277</strain>
    </source>
</reference>
<dbReference type="InterPro" id="IPR011701">
    <property type="entry name" value="MFS"/>
</dbReference>
<comment type="similarity">
    <text evidence="2 8">Belongs to the major facilitator superfamily. Bcr/CmlA family.</text>
</comment>
<dbReference type="Pfam" id="PF07690">
    <property type="entry name" value="MFS_1"/>
    <property type="match status" value="1"/>
</dbReference>
<evidence type="ECO:0000256" key="4">
    <source>
        <dbReference type="ARBA" id="ARBA00022475"/>
    </source>
</evidence>
<evidence type="ECO:0000256" key="3">
    <source>
        <dbReference type="ARBA" id="ARBA00022448"/>
    </source>
</evidence>
<keyword evidence="4" id="KW-1003">Cell membrane</keyword>
<dbReference type="GO" id="GO:0042910">
    <property type="term" value="F:xenobiotic transmembrane transporter activity"/>
    <property type="evidence" value="ECO:0007669"/>
    <property type="project" value="InterPro"/>
</dbReference>
<dbReference type="PROSITE" id="PS00216">
    <property type="entry name" value="SUGAR_TRANSPORT_1"/>
    <property type="match status" value="1"/>
</dbReference>
<accession>A0A2P4EXF7</accession>
<dbReference type="RefSeq" id="WP_104737749.1">
    <property type="nucleotide sequence ID" value="NZ_BMHR01000003.1"/>
</dbReference>
<feature type="transmembrane region" description="Helical" evidence="8">
    <location>
        <begin position="301"/>
        <end position="322"/>
    </location>
</feature>
<keyword evidence="11" id="KW-1185">Reference proteome</keyword>
<organism evidence="10 11">
    <name type="scientific">Halopseudomonas oceani</name>
    <dbReference type="NCBI Taxonomy" id="1708783"/>
    <lineage>
        <taxon>Bacteria</taxon>
        <taxon>Pseudomonadati</taxon>
        <taxon>Pseudomonadota</taxon>
        <taxon>Gammaproteobacteria</taxon>
        <taxon>Pseudomonadales</taxon>
        <taxon>Pseudomonadaceae</taxon>
        <taxon>Halopseudomonas</taxon>
    </lineage>
</organism>
<feature type="transmembrane region" description="Helical" evidence="8">
    <location>
        <begin position="159"/>
        <end position="180"/>
    </location>
</feature>
<dbReference type="PANTHER" id="PTHR43124:SF3">
    <property type="entry name" value="CHLORAMPHENICOL EFFLUX PUMP RV0191"/>
    <property type="match status" value="1"/>
</dbReference>
<dbReference type="EMBL" id="PPSK01000004">
    <property type="protein sequence ID" value="POB04705.1"/>
    <property type="molecule type" value="Genomic_DNA"/>
</dbReference>
<feature type="transmembrane region" description="Helical" evidence="8">
    <location>
        <begin position="131"/>
        <end position="153"/>
    </location>
</feature>
<evidence type="ECO:0000313" key="11">
    <source>
        <dbReference type="Proteomes" id="UP000243451"/>
    </source>
</evidence>
<keyword evidence="6 8" id="KW-1133">Transmembrane helix</keyword>
<dbReference type="NCBIfam" id="TIGR00710">
    <property type="entry name" value="efflux_Bcr_CflA"/>
    <property type="match status" value="1"/>
</dbReference>
<keyword evidence="3 8" id="KW-0813">Transport</keyword>
<feature type="domain" description="Major facilitator superfamily (MFS) profile" evidence="9">
    <location>
        <begin position="7"/>
        <end position="389"/>
    </location>
</feature>
<dbReference type="InterPro" id="IPR005829">
    <property type="entry name" value="Sugar_transporter_CS"/>
</dbReference>
<gene>
    <name evidence="10" type="ORF">C1949_06990</name>
</gene>
<dbReference type="CDD" id="cd17320">
    <property type="entry name" value="MFS_MdfA_MDR_like"/>
    <property type="match status" value="1"/>
</dbReference>
<proteinExistence type="inferred from homology"/>
<evidence type="ECO:0000313" key="10">
    <source>
        <dbReference type="EMBL" id="POB04705.1"/>
    </source>
</evidence>
<dbReference type="PROSITE" id="PS50850">
    <property type="entry name" value="MFS"/>
    <property type="match status" value="1"/>
</dbReference>
<name>A0A2P4EXF7_9GAMM</name>
<dbReference type="Gene3D" id="1.20.1720.10">
    <property type="entry name" value="Multidrug resistance protein D"/>
    <property type="match status" value="1"/>
</dbReference>
<evidence type="ECO:0000259" key="9">
    <source>
        <dbReference type="PROSITE" id="PS50850"/>
    </source>
</evidence>
<evidence type="ECO:0000256" key="5">
    <source>
        <dbReference type="ARBA" id="ARBA00022692"/>
    </source>
</evidence>